<proteinExistence type="inferred from homology"/>
<evidence type="ECO:0000313" key="8">
    <source>
        <dbReference type="Proteomes" id="UP000197058"/>
    </source>
</evidence>
<dbReference type="PANTHER" id="PTHR37316:SF1">
    <property type="entry name" value="TEICHOIC ACID GLYCEROL-PHOSPHATE PRIMASE"/>
    <property type="match status" value="1"/>
</dbReference>
<comment type="similarity">
    <text evidence="2">Belongs to the CDP-glycerol glycerophosphotransferase family.</text>
</comment>
<dbReference type="AlphaFoldDB" id="A0AAI8DJ60"/>
<keyword evidence="4" id="KW-0808">Transferase</keyword>
<dbReference type="RefSeq" id="WP_088592433.1">
    <property type="nucleotide sequence ID" value="NZ_CP022046.2"/>
</dbReference>
<dbReference type="InterPro" id="IPR007554">
    <property type="entry name" value="Glycerophosphate_synth"/>
</dbReference>
<dbReference type="Pfam" id="PF04464">
    <property type="entry name" value="Glyphos_transf"/>
    <property type="match status" value="1"/>
</dbReference>
<evidence type="ECO:0000256" key="5">
    <source>
        <dbReference type="ARBA" id="ARBA00022944"/>
    </source>
</evidence>
<comment type="subcellular location">
    <subcellularLocation>
        <location evidence="1">Cell membrane</location>
        <topology evidence="1">Peripheral membrane protein</topology>
    </subcellularLocation>
</comment>
<name>A0AAI8DJ60_MAMSC</name>
<accession>A0AAI8DJ60</accession>
<dbReference type="KEGG" id="sscu:CEP64_08370"/>
<dbReference type="Proteomes" id="UP000197058">
    <property type="component" value="Chromosome"/>
</dbReference>
<dbReference type="Gene3D" id="3.40.50.11820">
    <property type="match status" value="1"/>
</dbReference>
<protein>
    <submittedName>
        <fullName evidence="7">CDP-glycerol glycerophosphotransferase family protein</fullName>
    </submittedName>
</protein>
<evidence type="ECO:0000256" key="3">
    <source>
        <dbReference type="ARBA" id="ARBA00022475"/>
    </source>
</evidence>
<sequence>MVRNIIKQVYLSIIFVFNKLFKSNVKRKNVVVFMTFKEDVLPIIEALNKEQYHITVIAHPKWINFLNDLEVDKVINLSNKYVLQQLKAIKSSKIIIIDTYYLLLGSISKTPEQKVIQTWHAAGALKKFGLEDKSINLEHKQLIKNYLSVYHFTDYYLVSSDIMKDVFIKSLDAKPNQILPFGLPRLDQYKHKHEYPNKTKKIALYVPTYRDYTNEIHTIDKQKFEKMCPEYELVTKLHPSITSHDSDPRDIQDLVEMAEIIITDYSSLSIEAALLNKPIIFYSYDEAKYDEMRGLNQYYYEMTKENKAYDLATLYKLVNLNKMNNKIKPMWHQYTNFDATQKLVDFINKGA</sequence>
<evidence type="ECO:0000256" key="1">
    <source>
        <dbReference type="ARBA" id="ARBA00004202"/>
    </source>
</evidence>
<dbReference type="PANTHER" id="PTHR37316">
    <property type="entry name" value="TEICHOIC ACID GLYCEROL-PHOSPHATE PRIMASE"/>
    <property type="match status" value="1"/>
</dbReference>
<organism evidence="7 8">
    <name type="scientific">Mammaliicoccus sciuri</name>
    <name type="common">Staphylococcus sciuri</name>
    <dbReference type="NCBI Taxonomy" id="1296"/>
    <lineage>
        <taxon>Bacteria</taxon>
        <taxon>Bacillati</taxon>
        <taxon>Bacillota</taxon>
        <taxon>Bacilli</taxon>
        <taxon>Bacillales</taxon>
        <taxon>Staphylococcaceae</taxon>
        <taxon>Mammaliicoccus</taxon>
    </lineage>
</organism>
<keyword evidence="3" id="KW-1003">Cell membrane</keyword>
<gene>
    <name evidence="7" type="ORF">CEP64_08370</name>
</gene>
<dbReference type="Gene3D" id="3.40.50.12580">
    <property type="match status" value="1"/>
</dbReference>
<keyword evidence="5" id="KW-0777">Teichoic acid biosynthesis</keyword>
<dbReference type="InterPro" id="IPR043149">
    <property type="entry name" value="TagF_N"/>
</dbReference>
<dbReference type="GO" id="GO:0019350">
    <property type="term" value="P:teichoic acid biosynthetic process"/>
    <property type="evidence" value="ECO:0007669"/>
    <property type="project" value="UniProtKB-KW"/>
</dbReference>
<reference evidence="8" key="1">
    <citation type="submission" date="2017-06" db="EMBL/GenBank/DDBJ databases">
        <title>FDA dAtabase for Regulatory Grade micrObial Sequences (FDA-ARGOS): Supporting development and validation of Infectious Disease Dx tests.</title>
        <authorList>
            <person name="Goldberg B."/>
            <person name="Campos J."/>
            <person name="Tallon L."/>
            <person name="Sadzewicz L."/>
            <person name="Sengamalay N."/>
            <person name="Ott S."/>
            <person name="Godinez A."/>
            <person name="Nagaraj S."/>
            <person name="Vavikolanu K."/>
            <person name="Nadendla S."/>
            <person name="George J."/>
            <person name="Geyer C."/>
            <person name="Sichtig H."/>
        </authorList>
    </citation>
    <scope>NUCLEOTIDE SEQUENCE [LARGE SCALE GENOMIC DNA]</scope>
    <source>
        <strain evidence="8">FDAARGOS_285</strain>
    </source>
</reference>
<dbReference type="InterPro" id="IPR043148">
    <property type="entry name" value="TagF_C"/>
</dbReference>
<dbReference type="GO" id="GO:0005886">
    <property type="term" value="C:plasma membrane"/>
    <property type="evidence" value="ECO:0007669"/>
    <property type="project" value="UniProtKB-SubCell"/>
</dbReference>
<dbReference type="SUPFAM" id="SSF53756">
    <property type="entry name" value="UDP-Glycosyltransferase/glycogen phosphorylase"/>
    <property type="match status" value="1"/>
</dbReference>
<evidence type="ECO:0000313" key="7">
    <source>
        <dbReference type="EMBL" id="ASE34598.1"/>
    </source>
</evidence>
<dbReference type="EMBL" id="CP022046">
    <property type="protein sequence ID" value="ASE34598.1"/>
    <property type="molecule type" value="Genomic_DNA"/>
</dbReference>
<dbReference type="GO" id="GO:0047355">
    <property type="term" value="F:CDP-glycerol glycerophosphotransferase activity"/>
    <property type="evidence" value="ECO:0007669"/>
    <property type="project" value="InterPro"/>
</dbReference>
<keyword evidence="6" id="KW-0472">Membrane</keyword>
<evidence type="ECO:0000256" key="2">
    <source>
        <dbReference type="ARBA" id="ARBA00010488"/>
    </source>
</evidence>
<evidence type="ECO:0000256" key="6">
    <source>
        <dbReference type="ARBA" id="ARBA00023136"/>
    </source>
</evidence>
<dbReference type="InterPro" id="IPR051612">
    <property type="entry name" value="Teichoic_Acid_Biosynth"/>
</dbReference>
<evidence type="ECO:0000256" key="4">
    <source>
        <dbReference type="ARBA" id="ARBA00022679"/>
    </source>
</evidence>